<dbReference type="SUPFAM" id="SSF46689">
    <property type="entry name" value="Homeodomain-like"/>
    <property type="match status" value="1"/>
</dbReference>
<evidence type="ECO:0000256" key="1">
    <source>
        <dbReference type="ARBA" id="ARBA00023015"/>
    </source>
</evidence>
<accession>A0A2Z5FXS6</accession>
<evidence type="ECO:0000256" key="3">
    <source>
        <dbReference type="ARBA" id="ARBA00023163"/>
    </source>
</evidence>
<dbReference type="GO" id="GO:0003677">
    <property type="term" value="F:DNA binding"/>
    <property type="evidence" value="ECO:0007669"/>
    <property type="project" value="UniProtKB-UniRule"/>
</dbReference>
<dbReference type="PROSITE" id="PS01081">
    <property type="entry name" value="HTH_TETR_1"/>
    <property type="match status" value="1"/>
</dbReference>
<evidence type="ECO:0000256" key="4">
    <source>
        <dbReference type="PROSITE-ProRule" id="PRU00335"/>
    </source>
</evidence>
<dbReference type="PANTHER" id="PTHR47506">
    <property type="entry name" value="TRANSCRIPTIONAL REGULATORY PROTEIN"/>
    <property type="match status" value="1"/>
</dbReference>
<feature type="domain" description="HTH tetR-type" evidence="5">
    <location>
        <begin position="5"/>
        <end position="65"/>
    </location>
</feature>
<dbReference type="Pfam" id="PF00440">
    <property type="entry name" value="TetR_N"/>
    <property type="match status" value="1"/>
</dbReference>
<feature type="DNA-binding region" description="H-T-H motif" evidence="4">
    <location>
        <begin position="28"/>
        <end position="47"/>
    </location>
</feature>
<dbReference type="Gene3D" id="1.10.357.10">
    <property type="entry name" value="Tetracycline Repressor, domain 2"/>
    <property type="match status" value="1"/>
</dbReference>
<dbReference type="Pfam" id="PF16925">
    <property type="entry name" value="TetR_C_13"/>
    <property type="match status" value="1"/>
</dbReference>
<keyword evidence="2 4" id="KW-0238">DNA-binding</keyword>
<keyword evidence="1" id="KW-0805">Transcription regulation</keyword>
<evidence type="ECO:0000313" key="7">
    <source>
        <dbReference type="Proteomes" id="UP000253606"/>
    </source>
</evidence>
<protein>
    <submittedName>
        <fullName evidence="6">Transcriptional regulator, TetR family</fullName>
    </submittedName>
</protein>
<keyword evidence="7" id="KW-1185">Reference proteome</keyword>
<dbReference type="KEGG" id="abas:ACPOL_1833"/>
<dbReference type="PRINTS" id="PR00455">
    <property type="entry name" value="HTHTETR"/>
</dbReference>
<sequence length="195" mass="21494">MSKGTETRNRIITKAAPLFNKKGFEGCSMQDIVQVVGLEKGSLYGHFATKEALALAAFEFAWDETCAARLVRMDTTTNAIEKLKIHVDNVMSCPSFPGGCPLLNTIIDSDDGNATLKKAAREALKQWRMLLVTIIEEGQRQAQVRPEIVPEEVAALLISLLEGAMALDRLDKKTGFLQNAGRHLNFYLDSISMAH</sequence>
<dbReference type="Proteomes" id="UP000253606">
    <property type="component" value="Chromosome"/>
</dbReference>
<dbReference type="EMBL" id="CP030840">
    <property type="protein sequence ID" value="AXC11175.1"/>
    <property type="molecule type" value="Genomic_DNA"/>
</dbReference>
<evidence type="ECO:0000313" key="6">
    <source>
        <dbReference type="EMBL" id="AXC11175.1"/>
    </source>
</evidence>
<dbReference type="RefSeq" id="WP_161557262.1">
    <property type="nucleotide sequence ID" value="NZ_CP030840.1"/>
</dbReference>
<proteinExistence type="predicted"/>
<dbReference type="InterPro" id="IPR011075">
    <property type="entry name" value="TetR_C"/>
</dbReference>
<dbReference type="AlphaFoldDB" id="A0A2Z5FXS6"/>
<organism evidence="6 7">
    <name type="scientific">Acidisarcina polymorpha</name>
    <dbReference type="NCBI Taxonomy" id="2211140"/>
    <lineage>
        <taxon>Bacteria</taxon>
        <taxon>Pseudomonadati</taxon>
        <taxon>Acidobacteriota</taxon>
        <taxon>Terriglobia</taxon>
        <taxon>Terriglobales</taxon>
        <taxon>Acidobacteriaceae</taxon>
        <taxon>Acidisarcina</taxon>
    </lineage>
</organism>
<evidence type="ECO:0000256" key="2">
    <source>
        <dbReference type="ARBA" id="ARBA00023125"/>
    </source>
</evidence>
<dbReference type="PANTHER" id="PTHR47506:SF3">
    <property type="entry name" value="HTH-TYPE TRANSCRIPTIONAL REGULATOR LMRA"/>
    <property type="match status" value="1"/>
</dbReference>
<dbReference type="PROSITE" id="PS50977">
    <property type="entry name" value="HTH_TETR_2"/>
    <property type="match status" value="1"/>
</dbReference>
<name>A0A2Z5FXS6_9BACT</name>
<keyword evidence="3" id="KW-0804">Transcription</keyword>
<dbReference type="InterPro" id="IPR023772">
    <property type="entry name" value="DNA-bd_HTH_TetR-type_CS"/>
</dbReference>
<reference evidence="6 7" key="1">
    <citation type="journal article" date="2018" name="Front. Microbiol.">
        <title>Hydrolytic Capabilities as a Key to Environmental Success: Chitinolytic and Cellulolytic Acidobacteria From Acidic Sub-arctic Soils and Boreal Peatlands.</title>
        <authorList>
            <person name="Belova S.E."/>
            <person name="Ravin N.V."/>
            <person name="Pankratov T.A."/>
            <person name="Rakitin A.L."/>
            <person name="Ivanova A.A."/>
            <person name="Beletsky A.V."/>
            <person name="Mardanov A.V."/>
            <person name="Sinninghe Damste J.S."/>
            <person name="Dedysh S.N."/>
        </authorList>
    </citation>
    <scope>NUCLEOTIDE SEQUENCE [LARGE SCALE GENOMIC DNA]</scope>
    <source>
        <strain evidence="6 7">SBC82</strain>
    </source>
</reference>
<dbReference type="InterPro" id="IPR036271">
    <property type="entry name" value="Tet_transcr_reg_TetR-rel_C_sf"/>
</dbReference>
<dbReference type="InterPro" id="IPR009057">
    <property type="entry name" value="Homeodomain-like_sf"/>
</dbReference>
<dbReference type="InterPro" id="IPR001647">
    <property type="entry name" value="HTH_TetR"/>
</dbReference>
<dbReference type="SUPFAM" id="SSF48498">
    <property type="entry name" value="Tetracyclin repressor-like, C-terminal domain"/>
    <property type="match status" value="1"/>
</dbReference>
<gene>
    <name evidence="6" type="ORF">ACPOL_1833</name>
</gene>
<evidence type="ECO:0000259" key="5">
    <source>
        <dbReference type="PROSITE" id="PS50977"/>
    </source>
</evidence>